<accession>A0ACA9K6Y6</accession>
<name>A0ACA9K6Y6_9GLOM</name>
<proteinExistence type="predicted"/>
<dbReference type="Proteomes" id="UP000789860">
    <property type="component" value="Unassembled WGS sequence"/>
</dbReference>
<dbReference type="EMBL" id="CAJVPM010000941">
    <property type="protein sequence ID" value="CAG8455648.1"/>
    <property type="molecule type" value="Genomic_DNA"/>
</dbReference>
<comment type="caution">
    <text evidence="1">The sequence shown here is derived from an EMBL/GenBank/DDBJ whole genome shotgun (WGS) entry which is preliminary data.</text>
</comment>
<keyword evidence="2" id="KW-1185">Reference proteome</keyword>
<evidence type="ECO:0000313" key="1">
    <source>
        <dbReference type="EMBL" id="CAG8455648.1"/>
    </source>
</evidence>
<organism evidence="1 2">
    <name type="scientific">Scutellospora calospora</name>
    <dbReference type="NCBI Taxonomy" id="85575"/>
    <lineage>
        <taxon>Eukaryota</taxon>
        <taxon>Fungi</taxon>
        <taxon>Fungi incertae sedis</taxon>
        <taxon>Mucoromycota</taxon>
        <taxon>Glomeromycotina</taxon>
        <taxon>Glomeromycetes</taxon>
        <taxon>Diversisporales</taxon>
        <taxon>Gigasporaceae</taxon>
        <taxon>Scutellospora</taxon>
    </lineage>
</organism>
<protein>
    <submittedName>
        <fullName evidence="1">6272_t:CDS:1</fullName>
    </submittedName>
</protein>
<evidence type="ECO:0000313" key="2">
    <source>
        <dbReference type="Proteomes" id="UP000789860"/>
    </source>
</evidence>
<sequence>MGRISSNIKEGSKVTILGSVVGNNIAHPLLGAIWKTKRLSATILQAASGTNRWVLSLDDSLETEIEVSAGRMKLVAASA</sequence>
<reference evidence="1" key="1">
    <citation type="submission" date="2021-06" db="EMBL/GenBank/DDBJ databases">
        <authorList>
            <person name="Kallberg Y."/>
            <person name="Tangrot J."/>
            <person name="Rosling A."/>
        </authorList>
    </citation>
    <scope>NUCLEOTIDE SEQUENCE</scope>
    <source>
        <strain evidence="1">AU212A</strain>
    </source>
</reference>
<gene>
    <name evidence="1" type="ORF">SCALOS_LOCUS1388</name>
</gene>